<dbReference type="InterPro" id="IPR008462">
    <property type="entry name" value="CsbD"/>
</dbReference>
<proteinExistence type="inferred from homology"/>
<organism evidence="4 5">
    <name type="scientific">Actinomyces urogenitalis DSM 15434</name>
    <dbReference type="NCBI Taxonomy" id="525246"/>
    <lineage>
        <taxon>Bacteria</taxon>
        <taxon>Bacillati</taxon>
        <taxon>Actinomycetota</taxon>
        <taxon>Actinomycetes</taxon>
        <taxon>Actinomycetales</taxon>
        <taxon>Actinomycetaceae</taxon>
        <taxon>Actinomyces</taxon>
    </lineage>
</organism>
<feature type="compositionally biased region" description="Basic and acidic residues" evidence="2">
    <location>
        <begin position="8"/>
        <end position="33"/>
    </location>
</feature>
<dbReference type="Pfam" id="PF05532">
    <property type="entry name" value="CsbD"/>
    <property type="match status" value="1"/>
</dbReference>
<dbReference type="InterPro" id="IPR036629">
    <property type="entry name" value="YjbJ_sf"/>
</dbReference>
<keyword evidence="5" id="KW-1185">Reference proteome</keyword>
<protein>
    <submittedName>
        <fullName evidence="4">CsbD-like protein</fullName>
    </submittedName>
</protein>
<comment type="caution">
    <text evidence="4">The sequence shown here is derived from an EMBL/GenBank/DDBJ whole genome shotgun (WGS) entry which is preliminary data.</text>
</comment>
<evidence type="ECO:0000313" key="5">
    <source>
        <dbReference type="Proteomes" id="UP000004778"/>
    </source>
</evidence>
<dbReference type="eggNOG" id="COG3237">
    <property type="taxonomic scope" value="Bacteria"/>
</dbReference>
<name>C0W924_9ACTO</name>
<accession>C0W924</accession>
<evidence type="ECO:0000256" key="1">
    <source>
        <dbReference type="ARBA" id="ARBA00009129"/>
    </source>
</evidence>
<feature type="region of interest" description="Disordered" evidence="2">
    <location>
        <begin position="1"/>
        <end position="35"/>
    </location>
</feature>
<evidence type="ECO:0000313" key="4">
    <source>
        <dbReference type="EMBL" id="EEH64770.1"/>
    </source>
</evidence>
<dbReference type="AlphaFoldDB" id="C0W924"/>
<feature type="domain" description="CsbD-like" evidence="3">
    <location>
        <begin position="7"/>
        <end position="54"/>
    </location>
</feature>
<dbReference type="SUPFAM" id="SSF69047">
    <property type="entry name" value="Hypothetical protein YjbJ"/>
    <property type="match status" value="1"/>
</dbReference>
<sequence>MMADSDASFDKLAGKAKETLGKVTGDKETETEGKLQNLEGKIAEKVDDVKDTVQGVVNRLKGDEE</sequence>
<reference evidence="4 5" key="1">
    <citation type="submission" date="2009-01" db="EMBL/GenBank/DDBJ databases">
        <authorList>
            <person name="Qin X."/>
            <person name="Bachman B."/>
            <person name="Battles P."/>
            <person name="Bell A."/>
            <person name="Bess C."/>
            <person name="Bickham C."/>
            <person name="Chaboub L."/>
            <person name="Chen D."/>
            <person name="Coyle M."/>
            <person name="Deiros D.R."/>
            <person name="Dinh H."/>
            <person name="Forbes L."/>
            <person name="Fowler G."/>
            <person name="Francisco L."/>
            <person name="Fu Q."/>
            <person name="Gubbala S."/>
            <person name="Hale W."/>
            <person name="Han Y."/>
            <person name="Hemphill L."/>
            <person name="Highlander S.K."/>
            <person name="Hirani K."/>
            <person name="Hogues M."/>
            <person name="Jackson L."/>
            <person name="Jakkamsetti A."/>
            <person name="Javaid M."/>
            <person name="Jiang H."/>
            <person name="Korchina V."/>
            <person name="Kovar C."/>
            <person name="Lara F."/>
            <person name="Lee S."/>
            <person name="Mata R."/>
            <person name="Mathew T."/>
            <person name="Moen C."/>
            <person name="Morales K."/>
            <person name="Munidasa M."/>
            <person name="Nazareth L."/>
            <person name="Ngo R."/>
            <person name="Nguyen L."/>
            <person name="Okwuonu G."/>
            <person name="Ongeri F."/>
            <person name="Patil S."/>
            <person name="Petrosino J."/>
            <person name="Pham C."/>
            <person name="Pham P."/>
            <person name="Pu L.-L."/>
            <person name="Puazo M."/>
            <person name="Raj R."/>
            <person name="Reid J."/>
            <person name="Rouhana J."/>
            <person name="Saada N."/>
            <person name="Shang Y."/>
            <person name="Simmons D."/>
            <person name="Thornton R."/>
            <person name="Warren J."/>
            <person name="Weissenberger G."/>
            <person name="Zhang J."/>
            <person name="Zhang L."/>
            <person name="Zhou C."/>
            <person name="Zhu D."/>
            <person name="Muzny D."/>
            <person name="Worley K."/>
            <person name="Gibbs R."/>
        </authorList>
    </citation>
    <scope>NUCLEOTIDE SEQUENCE [LARGE SCALE GENOMIC DNA]</scope>
    <source>
        <strain evidence="4 5">DSM 15434</strain>
    </source>
</reference>
<evidence type="ECO:0000259" key="3">
    <source>
        <dbReference type="Pfam" id="PF05532"/>
    </source>
</evidence>
<dbReference type="Proteomes" id="UP000004778">
    <property type="component" value="Unassembled WGS sequence"/>
</dbReference>
<comment type="similarity">
    <text evidence="1">Belongs to the UPF0337 (CsbD) family.</text>
</comment>
<dbReference type="STRING" id="103621.GCA_001067145_01659"/>
<dbReference type="HOGENOM" id="CLU_135567_0_1_11"/>
<dbReference type="EMBL" id="ACFH01000219">
    <property type="protein sequence ID" value="EEH64770.1"/>
    <property type="molecule type" value="Genomic_DNA"/>
</dbReference>
<gene>
    <name evidence="4" type="ORF">HMPREF0058_2368</name>
</gene>
<evidence type="ECO:0000256" key="2">
    <source>
        <dbReference type="SAM" id="MobiDB-lite"/>
    </source>
</evidence>
<dbReference type="Gene3D" id="1.10.1470.10">
    <property type="entry name" value="YjbJ"/>
    <property type="match status" value="1"/>
</dbReference>